<evidence type="ECO:0000259" key="2">
    <source>
        <dbReference type="Pfam" id="PF02775"/>
    </source>
</evidence>
<dbReference type="GO" id="GO:0030976">
    <property type="term" value="F:thiamine pyrophosphate binding"/>
    <property type="evidence" value="ECO:0007669"/>
    <property type="project" value="InterPro"/>
</dbReference>
<proteinExistence type="predicted"/>
<reference evidence="3 4" key="1">
    <citation type="submission" date="2018-06" db="EMBL/GenBank/DDBJ databases">
        <authorList>
            <consortium name="Pathogen Informatics"/>
            <person name="Doyle S."/>
        </authorList>
    </citation>
    <scope>NUCLEOTIDE SEQUENCE [LARGE SCALE GENOMIC DNA]</scope>
    <source>
        <strain evidence="3 4">NCTC6133</strain>
    </source>
</reference>
<dbReference type="InterPro" id="IPR047211">
    <property type="entry name" value="POXB-like"/>
</dbReference>
<dbReference type="EMBL" id="UHAP01000001">
    <property type="protein sequence ID" value="SUK61418.1"/>
    <property type="molecule type" value="Genomic_DNA"/>
</dbReference>
<keyword evidence="1" id="KW-0474">Menaquinone biosynthesis</keyword>
<evidence type="ECO:0000256" key="1">
    <source>
        <dbReference type="ARBA" id="ARBA00022428"/>
    </source>
</evidence>
<dbReference type="PANTHER" id="PTHR42981">
    <property type="entry name" value="PYRUVATE DEHYDROGENASE [UBIQUINONE]"/>
    <property type="match status" value="1"/>
</dbReference>
<dbReference type="Proteomes" id="UP000255091">
    <property type="component" value="Unassembled WGS sequence"/>
</dbReference>
<feature type="domain" description="Thiamine pyrophosphate enzyme TPP-binding" evidence="2">
    <location>
        <begin position="1"/>
        <end position="40"/>
    </location>
</feature>
<dbReference type="GO" id="GO:0003824">
    <property type="term" value="F:catalytic activity"/>
    <property type="evidence" value="ECO:0007669"/>
    <property type="project" value="InterPro"/>
</dbReference>
<dbReference type="GO" id="GO:0009234">
    <property type="term" value="P:menaquinone biosynthetic process"/>
    <property type="evidence" value="ECO:0007669"/>
    <property type="project" value="UniProtKB-KW"/>
</dbReference>
<dbReference type="Gene3D" id="3.40.50.970">
    <property type="match status" value="1"/>
</dbReference>
<dbReference type="InterPro" id="IPR029061">
    <property type="entry name" value="THDP-binding"/>
</dbReference>
<dbReference type="PANTHER" id="PTHR42981:SF2">
    <property type="entry name" value="PYRUVATE DEHYDROGENASE [UBIQUINONE]"/>
    <property type="match status" value="1"/>
</dbReference>
<name>A0A380DZA4_STAAU</name>
<organism evidence="3 4">
    <name type="scientific">Staphylococcus aureus</name>
    <dbReference type="NCBI Taxonomy" id="1280"/>
    <lineage>
        <taxon>Bacteria</taxon>
        <taxon>Bacillati</taxon>
        <taxon>Bacillota</taxon>
        <taxon>Bacilli</taxon>
        <taxon>Bacillales</taxon>
        <taxon>Staphylococcaceae</taxon>
        <taxon>Staphylococcus</taxon>
    </lineage>
</organism>
<evidence type="ECO:0000313" key="3">
    <source>
        <dbReference type="EMBL" id="SUK61418.1"/>
    </source>
</evidence>
<sequence length="46" mass="5287">MVMQDFATAVQYDLPLTVFVLNNKQLAFIKYEQQAAGELEYAVDFL</sequence>
<dbReference type="AlphaFoldDB" id="A0A380DZA4"/>
<accession>A0A380DZA4</accession>
<dbReference type="SUPFAM" id="SSF52518">
    <property type="entry name" value="Thiamin diphosphate-binding fold (THDP-binding)"/>
    <property type="match status" value="1"/>
</dbReference>
<evidence type="ECO:0000313" key="4">
    <source>
        <dbReference type="Proteomes" id="UP000255091"/>
    </source>
</evidence>
<protein>
    <submittedName>
        <fullName evidence="3">Pyruvate oxidase</fullName>
    </submittedName>
</protein>
<gene>
    <name evidence="3" type="ORF">NCTC6133_03409</name>
</gene>
<keyword evidence="3" id="KW-0670">Pyruvate</keyword>
<dbReference type="Pfam" id="PF02775">
    <property type="entry name" value="TPP_enzyme_C"/>
    <property type="match status" value="1"/>
</dbReference>
<dbReference type="InterPro" id="IPR011766">
    <property type="entry name" value="TPP_enzyme_TPP-bd"/>
</dbReference>